<feature type="binding site" evidence="18">
    <location>
        <begin position="109"/>
        <end position="113"/>
    </location>
    <ligand>
        <name>NAD(+)</name>
        <dbReference type="ChEBI" id="CHEBI:57540"/>
    </ligand>
</feature>
<evidence type="ECO:0000256" key="17">
    <source>
        <dbReference type="ARBA" id="ARBA00023285"/>
    </source>
</evidence>
<dbReference type="Proteomes" id="UP000199228">
    <property type="component" value="Unassembled WGS sequence"/>
</dbReference>
<dbReference type="PANTHER" id="PTHR43622">
    <property type="entry name" value="3-DEHYDROQUINATE SYNTHASE"/>
    <property type="match status" value="1"/>
</dbReference>
<evidence type="ECO:0000256" key="7">
    <source>
        <dbReference type="ARBA" id="ARBA00013031"/>
    </source>
</evidence>
<dbReference type="OrthoDB" id="9806583at2"/>
<evidence type="ECO:0000256" key="16">
    <source>
        <dbReference type="ARBA" id="ARBA00023239"/>
    </source>
</evidence>
<feature type="binding site" evidence="18">
    <location>
        <begin position="133"/>
        <end position="134"/>
    </location>
    <ligand>
        <name>NAD(+)</name>
        <dbReference type="ChEBI" id="CHEBI:57540"/>
    </ligand>
</feature>
<dbReference type="InterPro" id="IPR030960">
    <property type="entry name" value="DHQS/DOIS_N"/>
</dbReference>
<dbReference type="HAMAP" id="MF_00110">
    <property type="entry name" value="DHQ_synthase"/>
    <property type="match status" value="1"/>
</dbReference>
<evidence type="ECO:0000259" key="20">
    <source>
        <dbReference type="Pfam" id="PF24621"/>
    </source>
</evidence>
<dbReference type="InterPro" id="IPR030963">
    <property type="entry name" value="DHQ_synth_fam"/>
</dbReference>
<gene>
    <name evidence="18" type="primary">aroB</name>
    <name evidence="21" type="ORF">SAMN02910417_00685</name>
</gene>
<keyword evidence="16 18" id="KW-0456">Lyase</keyword>
<keyword evidence="12 18" id="KW-0547">Nucleotide-binding</keyword>
<evidence type="ECO:0000256" key="12">
    <source>
        <dbReference type="ARBA" id="ARBA00022741"/>
    </source>
</evidence>
<dbReference type="NCBIfam" id="TIGR01357">
    <property type="entry name" value="aroB"/>
    <property type="match status" value="1"/>
</dbReference>
<keyword evidence="22" id="KW-1185">Reference proteome</keyword>
<evidence type="ECO:0000256" key="2">
    <source>
        <dbReference type="ARBA" id="ARBA00001911"/>
    </source>
</evidence>
<comment type="caution">
    <text evidence="18">Lacks conserved residue(s) required for the propagation of feature annotation.</text>
</comment>
<evidence type="ECO:0000313" key="22">
    <source>
        <dbReference type="Proteomes" id="UP000199228"/>
    </source>
</evidence>
<feature type="binding site" evidence="18">
    <location>
        <position position="251"/>
    </location>
    <ligand>
        <name>Zn(2+)</name>
        <dbReference type="ChEBI" id="CHEBI:29105"/>
    </ligand>
</feature>
<protein>
    <recommendedName>
        <fullName evidence="8 18">3-dehydroquinate synthase</fullName>
        <shortName evidence="18">DHQS</shortName>
        <ecNumber evidence="7 18">4.2.3.4</ecNumber>
    </recommendedName>
</protein>
<comment type="cofactor">
    <cofactor evidence="2 18">
        <name>NAD(+)</name>
        <dbReference type="ChEBI" id="CHEBI:57540"/>
    </cofactor>
</comment>
<dbReference type="PIRSF" id="PIRSF001455">
    <property type="entry name" value="DHQ_synth"/>
    <property type="match status" value="1"/>
</dbReference>
<accession>A0A1G6ALR4</accession>
<comment type="catalytic activity">
    <reaction evidence="1 18">
        <text>7-phospho-2-dehydro-3-deoxy-D-arabino-heptonate = 3-dehydroquinate + phosphate</text>
        <dbReference type="Rhea" id="RHEA:21968"/>
        <dbReference type="ChEBI" id="CHEBI:32364"/>
        <dbReference type="ChEBI" id="CHEBI:43474"/>
        <dbReference type="ChEBI" id="CHEBI:58394"/>
        <dbReference type="EC" id="4.2.3.4"/>
    </reaction>
</comment>
<dbReference type="GO" id="GO:0009423">
    <property type="term" value="P:chorismate biosynthetic process"/>
    <property type="evidence" value="ECO:0007669"/>
    <property type="project" value="UniProtKB-UniRule"/>
</dbReference>
<proteinExistence type="inferred from homology"/>
<feature type="domain" description="3-dehydroquinate synthase C-terminal" evidence="20">
    <location>
        <begin position="185"/>
        <end position="328"/>
    </location>
</feature>
<comment type="function">
    <text evidence="18">Catalyzes the conversion of 3-deoxy-D-arabino-heptulosonate 7-phosphate (DAHP) to dehydroquinate (DHQ).</text>
</comment>
<keyword evidence="11 18" id="KW-0479">Metal-binding</keyword>
<dbReference type="EMBL" id="FMXR01000006">
    <property type="protein sequence ID" value="SDB09290.1"/>
    <property type="molecule type" value="Genomic_DNA"/>
</dbReference>
<dbReference type="RefSeq" id="WP_090172222.1">
    <property type="nucleotide sequence ID" value="NZ_FMXR01000006.1"/>
</dbReference>
<dbReference type="GO" id="GO:0003856">
    <property type="term" value="F:3-dehydroquinate synthase activity"/>
    <property type="evidence" value="ECO:0007669"/>
    <property type="project" value="UniProtKB-UniRule"/>
</dbReference>
<comment type="pathway">
    <text evidence="5 18">Metabolic intermediate biosynthesis; chorismate biosynthesis; chorismate from D-erythrose 4-phosphate and phosphoenolpyruvate: step 2/7.</text>
</comment>
<keyword evidence="14 18" id="KW-0520">NAD</keyword>
<dbReference type="STRING" id="1732.SAMN02910417_00685"/>
<dbReference type="InterPro" id="IPR016037">
    <property type="entry name" value="DHQ_synth_AroB"/>
</dbReference>
<dbReference type="AlphaFoldDB" id="A0A1G6ALR4"/>
<evidence type="ECO:0000256" key="11">
    <source>
        <dbReference type="ARBA" id="ARBA00022723"/>
    </source>
</evidence>
<dbReference type="Gene3D" id="1.20.1090.10">
    <property type="entry name" value="Dehydroquinate synthase-like - alpha domain"/>
    <property type="match status" value="1"/>
</dbReference>
<evidence type="ECO:0000313" key="21">
    <source>
        <dbReference type="EMBL" id="SDB09290.1"/>
    </source>
</evidence>
<dbReference type="PANTHER" id="PTHR43622:SF7">
    <property type="entry name" value="3-DEHYDROQUINATE SYNTHASE, CHLOROPLASTIC"/>
    <property type="match status" value="1"/>
</dbReference>
<evidence type="ECO:0000256" key="3">
    <source>
        <dbReference type="ARBA" id="ARBA00001947"/>
    </source>
</evidence>
<organism evidence="21 22">
    <name type="scientific">Eubacterium oxidoreducens</name>
    <dbReference type="NCBI Taxonomy" id="1732"/>
    <lineage>
        <taxon>Bacteria</taxon>
        <taxon>Bacillati</taxon>
        <taxon>Bacillota</taxon>
        <taxon>Clostridia</taxon>
        <taxon>Eubacteriales</taxon>
        <taxon>Eubacteriaceae</taxon>
        <taxon>Eubacterium</taxon>
    </lineage>
</organism>
<feature type="binding site" evidence="18">
    <location>
        <position position="146"/>
    </location>
    <ligand>
        <name>NAD(+)</name>
        <dbReference type="ChEBI" id="CHEBI:57540"/>
    </ligand>
</feature>
<evidence type="ECO:0000256" key="18">
    <source>
        <dbReference type="HAMAP-Rule" id="MF_00110"/>
    </source>
</evidence>
<evidence type="ECO:0000256" key="4">
    <source>
        <dbReference type="ARBA" id="ARBA00004496"/>
    </source>
</evidence>
<evidence type="ECO:0000256" key="6">
    <source>
        <dbReference type="ARBA" id="ARBA00005412"/>
    </source>
</evidence>
<keyword evidence="10 18" id="KW-0028">Amino-acid biosynthesis</keyword>
<dbReference type="Pfam" id="PF01761">
    <property type="entry name" value="DHQ_synthase"/>
    <property type="match status" value="1"/>
</dbReference>
<dbReference type="GO" id="GO:0000166">
    <property type="term" value="F:nucleotide binding"/>
    <property type="evidence" value="ECO:0007669"/>
    <property type="project" value="UniProtKB-KW"/>
</dbReference>
<keyword evidence="13 18" id="KW-0862">Zinc</keyword>
<dbReference type="FunFam" id="3.40.50.1970:FF:000007">
    <property type="entry name" value="Pentafunctional AROM polypeptide"/>
    <property type="match status" value="1"/>
</dbReference>
<evidence type="ECO:0000256" key="5">
    <source>
        <dbReference type="ARBA" id="ARBA00004661"/>
    </source>
</evidence>
<feature type="domain" description="3-dehydroquinate synthase N-terminal" evidence="19">
    <location>
        <begin position="72"/>
        <end position="183"/>
    </location>
</feature>
<evidence type="ECO:0000256" key="10">
    <source>
        <dbReference type="ARBA" id="ARBA00022605"/>
    </source>
</evidence>
<dbReference type="GO" id="GO:0005737">
    <property type="term" value="C:cytoplasm"/>
    <property type="evidence" value="ECO:0007669"/>
    <property type="project" value="UniProtKB-SubCell"/>
</dbReference>
<dbReference type="Pfam" id="PF24621">
    <property type="entry name" value="DHQS_C"/>
    <property type="match status" value="1"/>
</dbReference>
<keyword evidence="17 18" id="KW-0170">Cobalt</keyword>
<evidence type="ECO:0000256" key="14">
    <source>
        <dbReference type="ARBA" id="ARBA00023027"/>
    </source>
</evidence>
<comment type="similarity">
    <text evidence="6 18">Belongs to the sugar phosphate cyclases superfamily. Dehydroquinate synthase family.</text>
</comment>
<feature type="binding site" evidence="18">
    <location>
        <position position="267"/>
    </location>
    <ligand>
        <name>Zn(2+)</name>
        <dbReference type="ChEBI" id="CHEBI:29105"/>
    </ligand>
</feature>
<keyword evidence="9 18" id="KW-0963">Cytoplasm</keyword>
<comment type="subcellular location">
    <subcellularLocation>
        <location evidence="4 18">Cytoplasm</location>
    </subcellularLocation>
</comment>
<dbReference type="CDD" id="cd08195">
    <property type="entry name" value="DHQS"/>
    <property type="match status" value="1"/>
</dbReference>
<comment type="cofactor">
    <cofactor evidence="18">
        <name>Co(2+)</name>
        <dbReference type="ChEBI" id="CHEBI:48828"/>
    </cofactor>
    <cofactor evidence="18">
        <name>Zn(2+)</name>
        <dbReference type="ChEBI" id="CHEBI:29105"/>
    </cofactor>
    <text evidence="18">Binds 1 divalent metal cation per subunit. Can use either Co(2+) or Zn(2+).</text>
</comment>
<comment type="cofactor">
    <cofactor evidence="3">
        <name>Zn(2+)</name>
        <dbReference type="ChEBI" id="CHEBI:29105"/>
    </cofactor>
</comment>
<evidence type="ECO:0000259" key="19">
    <source>
        <dbReference type="Pfam" id="PF01761"/>
    </source>
</evidence>
<evidence type="ECO:0000256" key="9">
    <source>
        <dbReference type="ARBA" id="ARBA00022490"/>
    </source>
</evidence>
<dbReference type="InterPro" id="IPR050071">
    <property type="entry name" value="Dehydroquinate_synthase"/>
</dbReference>
<dbReference type="InterPro" id="IPR056179">
    <property type="entry name" value="DHQS_C"/>
</dbReference>
<sequence length="364" mass="40987">MSKNIPVSYHGKHKYNIHIRNDFTDLAAELALLDLPKTSKICIVTDSNVRDFYLDVVQAELTKHFEHIYSFCFEAGEQQKNLDTVSELYEYLIENHFDRKDYLLALGGGVVGDLTGFAAATYLRGIPFIQVPTTLLSQVDSSIGGKTGVDCMKYKNMVGAFYQPLMVYMNLSVLNTLDSNQFSSGMGEIIKHSLIKNKKYFEWIKEHTAQIKLKDILALEEMIYESCMIKKHVVEIDPTEQGDRALLNYGHTIGHAVEKLMNFEMLHGHCVAIGSISASYLSMKLGHITKDEYDMIKDLFFSFNLPVSLNNSGLCANDILAATKSDKKMEAGKIKFILLHTIGDAYITKELNDANILDAIEEIL</sequence>
<dbReference type="UniPathway" id="UPA00053">
    <property type="reaction ID" value="UER00085"/>
</dbReference>
<evidence type="ECO:0000256" key="8">
    <source>
        <dbReference type="ARBA" id="ARBA00017684"/>
    </source>
</evidence>
<reference evidence="21 22" key="1">
    <citation type="submission" date="2016-10" db="EMBL/GenBank/DDBJ databases">
        <authorList>
            <person name="de Groot N.N."/>
        </authorList>
    </citation>
    <scope>NUCLEOTIDE SEQUENCE [LARGE SCALE GENOMIC DNA]</scope>
    <source>
        <strain evidence="21 22">DSM 3217</strain>
    </source>
</reference>
<dbReference type="GO" id="GO:0046872">
    <property type="term" value="F:metal ion binding"/>
    <property type="evidence" value="ECO:0007669"/>
    <property type="project" value="UniProtKB-KW"/>
</dbReference>
<feature type="binding site" evidence="18">
    <location>
        <position position="188"/>
    </location>
    <ligand>
        <name>Zn(2+)</name>
        <dbReference type="ChEBI" id="CHEBI:29105"/>
    </ligand>
</feature>
<evidence type="ECO:0000256" key="1">
    <source>
        <dbReference type="ARBA" id="ARBA00001393"/>
    </source>
</evidence>
<dbReference type="GO" id="GO:0009073">
    <property type="term" value="P:aromatic amino acid family biosynthetic process"/>
    <property type="evidence" value="ECO:0007669"/>
    <property type="project" value="UniProtKB-KW"/>
</dbReference>
<evidence type="ECO:0000256" key="15">
    <source>
        <dbReference type="ARBA" id="ARBA00023141"/>
    </source>
</evidence>
<dbReference type="EC" id="4.2.3.4" evidence="7 18"/>
<feature type="binding site" evidence="18">
    <location>
        <position position="155"/>
    </location>
    <ligand>
        <name>NAD(+)</name>
        <dbReference type="ChEBI" id="CHEBI:57540"/>
    </ligand>
</feature>
<keyword evidence="15 18" id="KW-0057">Aromatic amino acid biosynthesis</keyword>
<evidence type="ECO:0000256" key="13">
    <source>
        <dbReference type="ARBA" id="ARBA00022833"/>
    </source>
</evidence>
<name>A0A1G6ALR4_EUBOX</name>
<dbReference type="SUPFAM" id="SSF56796">
    <property type="entry name" value="Dehydroquinate synthase-like"/>
    <property type="match status" value="1"/>
</dbReference>
<dbReference type="Gene3D" id="3.40.50.1970">
    <property type="match status" value="1"/>
</dbReference>
<dbReference type="GO" id="GO:0008652">
    <property type="term" value="P:amino acid biosynthetic process"/>
    <property type="evidence" value="ECO:0007669"/>
    <property type="project" value="UniProtKB-KW"/>
</dbReference>